<evidence type="ECO:0000256" key="4">
    <source>
        <dbReference type="RuleBase" id="RU361188"/>
    </source>
</evidence>
<dbReference type="Gene3D" id="3.20.20.80">
    <property type="entry name" value="Glycosidases"/>
    <property type="match status" value="2"/>
</dbReference>
<evidence type="ECO:0000259" key="6">
    <source>
        <dbReference type="Pfam" id="PF02055"/>
    </source>
</evidence>
<dbReference type="InterPro" id="IPR033453">
    <property type="entry name" value="Glyco_hydro_30_TIM-barrel"/>
</dbReference>
<feature type="compositionally biased region" description="Basic and acidic residues" evidence="5">
    <location>
        <begin position="37"/>
        <end position="53"/>
    </location>
</feature>
<keyword evidence="2" id="KW-0732">Signal</keyword>
<comment type="caution">
    <text evidence="8">The sequence shown here is derived from an EMBL/GenBank/DDBJ whole genome shotgun (WGS) entry which is preliminary data.</text>
</comment>
<dbReference type="AlphaFoldDB" id="A0A423UC76"/>
<organism evidence="8 9">
    <name type="scientific">Bifidobacterium mongoliense</name>
    <dbReference type="NCBI Taxonomy" id="518643"/>
    <lineage>
        <taxon>Bacteria</taxon>
        <taxon>Bacillati</taxon>
        <taxon>Actinomycetota</taxon>
        <taxon>Actinomycetes</taxon>
        <taxon>Bifidobacteriales</taxon>
        <taxon>Bifidobacteriaceae</taxon>
        <taxon>Bifidobacterium</taxon>
    </lineage>
</organism>
<evidence type="ECO:0000256" key="5">
    <source>
        <dbReference type="SAM" id="MobiDB-lite"/>
    </source>
</evidence>
<dbReference type="EMBL" id="QRAJ01000012">
    <property type="protein sequence ID" value="ROT86316.1"/>
    <property type="molecule type" value="Genomic_DNA"/>
</dbReference>
<feature type="region of interest" description="Disordered" evidence="5">
    <location>
        <begin position="31"/>
        <end position="54"/>
    </location>
</feature>
<feature type="domain" description="Glycosyl hydrolase family 30 beta sandwich" evidence="7">
    <location>
        <begin position="484"/>
        <end position="545"/>
    </location>
</feature>
<sequence>MSADPASVMKLWCTRAAADDSGLLDTMAERSVPTDGDASRAHDSQGPDVRDADSAVPDAVVADAAVRNRAATACIHVDPSRRRQRIDGFGASITEACAWLWSNRVRDREGMIRAVFDPHDGIGLSLLRQPIGPSDHVTAPYRFLRRLPDRRLHSLDFGEEDRRILPMVLAAARAVAGGDTGRMAAGVAPVFESAEGERGHGPHPTESSPAEPRLTEPRPTHQRLRIIASAWSAPWWMKTNGSVLGQWRAWPHVQGYLRRSCYDAYARYLTAFCVHYRDCGLDVFGLTPVNEPDNAQSIWPSMAMTPAQQARFVSRYLAPRLREANLDGIRVMGWDHNYATPRYPDGGFVRSLYADERAKAALAGSAWHYYGGDPATMTAIHRYWPDHGIWVTEASGGEWGPKLWRDALLTMGRRIVAMLNHWAQAVILWNVALDERGGPDYYYRNSAEGHSLNRGLLTVLDDGTWRANADYYALGHCSRFVPAGSFVVETRDDDREGVPPHVAFVTPTDRRVLVMVNDRAGARDVVVEEAGRRWVVNLPPYSLSTAVWSGA</sequence>
<keyword evidence="3 4" id="KW-0378">Hydrolase</keyword>
<proteinExistence type="inferred from homology"/>
<reference evidence="8 9" key="1">
    <citation type="submission" date="2018-07" db="EMBL/GenBank/DDBJ databases">
        <title>The role of parmesan cheese in vectoring bovine microbiota.</title>
        <authorList>
            <person name="Lugli G.A."/>
            <person name="Milani C."/>
        </authorList>
    </citation>
    <scope>NUCLEOTIDE SEQUENCE [LARGE SCALE GENOMIC DNA]</scope>
    <source>
        <strain evidence="8 9">BMONG18</strain>
    </source>
</reference>
<dbReference type="Pfam" id="PF17189">
    <property type="entry name" value="Glyco_hydro_30C"/>
    <property type="match status" value="1"/>
</dbReference>
<keyword evidence="4" id="KW-0326">Glycosidase</keyword>
<dbReference type="Pfam" id="PF02055">
    <property type="entry name" value="Glyco_hydro_30"/>
    <property type="match status" value="1"/>
</dbReference>
<dbReference type="Proteomes" id="UP000285266">
    <property type="component" value="Unassembled WGS sequence"/>
</dbReference>
<evidence type="ECO:0000313" key="9">
    <source>
        <dbReference type="Proteomes" id="UP000285266"/>
    </source>
</evidence>
<dbReference type="PANTHER" id="PTHR11069:SF23">
    <property type="entry name" value="LYSOSOMAL ACID GLUCOSYLCERAMIDASE"/>
    <property type="match status" value="1"/>
</dbReference>
<evidence type="ECO:0000256" key="3">
    <source>
        <dbReference type="ARBA" id="ARBA00022801"/>
    </source>
</evidence>
<feature type="domain" description="Glycosyl hydrolase family 30 TIM-barrel" evidence="6">
    <location>
        <begin position="220"/>
        <end position="481"/>
    </location>
</feature>
<evidence type="ECO:0000256" key="2">
    <source>
        <dbReference type="ARBA" id="ARBA00022729"/>
    </source>
</evidence>
<dbReference type="InterPro" id="IPR001139">
    <property type="entry name" value="Glyco_hydro_30"/>
</dbReference>
<dbReference type="InterPro" id="IPR013780">
    <property type="entry name" value="Glyco_hydro_b"/>
</dbReference>
<comment type="similarity">
    <text evidence="1 4">Belongs to the glycosyl hydrolase 30 family.</text>
</comment>
<gene>
    <name evidence="8" type="ORF">BMONG18_1551</name>
</gene>
<protein>
    <submittedName>
        <fullName evidence="8">Glucan endo-1,6-beta-glucosidase</fullName>
    </submittedName>
</protein>
<dbReference type="SUPFAM" id="SSF51445">
    <property type="entry name" value="(Trans)glycosidases"/>
    <property type="match status" value="1"/>
</dbReference>
<accession>A0A423UC76</accession>
<dbReference type="InterPro" id="IPR033452">
    <property type="entry name" value="GH30_C"/>
</dbReference>
<dbReference type="RefSeq" id="WP_123645298.1">
    <property type="nucleotide sequence ID" value="NZ_QRAJ01000012.1"/>
</dbReference>
<dbReference type="InterPro" id="IPR017853">
    <property type="entry name" value="GH"/>
</dbReference>
<dbReference type="PANTHER" id="PTHR11069">
    <property type="entry name" value="GLUCOSYLCERAMIDASE"/>
    <property type="match status" value="1"/>
</dbReference>
<feature type="region of interest" description="Disordered" evidence="5">
    <location>
        <begin position="193"/>
        <end position="219"/>
    </location>
</feature>
<dbReference type="Gene3D" id="2.60.40.1180">
    <property type="entry name" value="Golgi alpha-mannosidase II"/>
    <property type="match status" value="2"/>
</dbReference>
<evidence type="ECO:0000259" key="7">
    <source>
        <dbReference type="Pfam" id="PF17189"/>
    </source>
</evidence>
<dbReference type="GO" id="GO:0006680">
    <property type="term" value="P:glucosylceramide catabolic process"/>
    <property type="evidence" value="ECO:0007669"/>
    <property type="project" value="TreeGrafter"/>
</dbReference>
<dbReference type="GO" id="GO:0004348">
    <property type="term" value="F:glucosylceramidase activity"/>
    <property type="evidence" value="ECO:0007669"/>
    <property type="project" value="InterPro"/>
</dbReference>
<evidence type="ECO:0000313" key="8">
    <source>
        <dbReference type="EMBL" id="ROT86316.1"/>
    </source>
</evidence>
<name>A0A423UC76_9BIFI</name>
<dbReference type="GO" id="GO:0016020">
    <property type="term" value="C:membrane"/>
    <property type="evidence" value="ECO:0007669"/>
    <property type="project" value="GOC"/>
</dbReference>
<evidence type="ECO:0000256" key="1">
    <source>
        <dbReference type="ARBA" id="ARBA00005382"/>
    </source>
</evidence>